<name>A0A165F9Z2_EXIGL</name>
<dbReference type="FunCoup" id="A0A165F9Z2">
    <property type="interactions" value="290"/>
</dbReference>
<sequence length="363" mass="40164">MSVSQALFTPLRLGVAQLKHRVALAPLTRYRADDAHVHTDLAVEYYRQRSSVPGTMLITEATFIEARAGGYANVPGIWSDAQVAAWKKITDVVHANGSFIYVQLWALGRTAKQEVLQDEIPGADVVSSGNVKMDDEHVQPRALTAAEIDEYVNWYARAAKNAVQGAGFDGVEIHGANGYLVDQFIQYTANNRTDEYGGSLENRLRFPLRVVDAVIGAVGAEHTGIRLSPWGRFQGMREENPIPTFSKLLEELKQRELAFVHLVEPRLDWGGSEGDSLDWARAIWKPRPLVLACGFTPATAVETAQKAADNGEQVVIAFGRDFISNPDLPLRIQRNLALTPYDRDTFYTAKSPKGYTDYLFASA</sequence>
<protein>
    <submittedName>
        <fullName evidence="2">FMN-linked oxidoreductase</fullName>
    </submittedName>
</protein>
<dbReference type="GO" id="GO:0003959">
    <property type="term" value="F:NADPH dehydrogenase activity"/>
    <property type="evidence" value="ECO:0007669"/>
    <property type="project" value="TreeGrafter"/>
</dbReference>
<dbReference type="FunFam" id="3.20.20.70:FF:000138">
    <property type="entry name" value="NADPH dehydrogenase 1"/>
    <property type="match status" value="1"/>
</dbReference>
<evidence type="ECO:0000313" key="3">
    <source>
        <dbReference type="Proteomes" id="UP000077266"/>
    </source>
</evidence>
<dbReference type="AlphaFoldDB" id="A0A165F9Z2"/>
<dbReference type="InterPro" id="IPR001155">
    <property type="entry name" value="OxRdtase_FMN_N"/>
</dbReference>
<feature type="domain" description="NADH:flavin oxidoreductase/NADH oxidase N-terminal" evidence="1">
    <location>
        <begin position="7"/>
        <end position="337"/>
    </location>
</feature>
<dbReference type="Gene3D" id="3.20.20.70">
    <property type="entry name" value="Aldolase class I"/>
    <property type="match status" value="1"/>
</dbReference>
<organism evidence="2 3">
    <name type="scientific">Exidia glandulosa HHB12029</name>
    <dbReference type="NCBI Taxonomy" id="1314781"/>
    <lineage>
        <taxon>Eukaryota</taxon>
        <taxon>Fungi</taxon>
        <taxon>Dikarya</taxon>
        <taxon>Basidiomycota</taxon>
        <taxon>Agaricomycotina</taxon>
        <taxon>Agaricomycetes</taxon>
        <taxon>Auriculariales</taxon>
        <taxon>Exidiaceae</taxon>
        <taxon>Exidia</taxon>
    </lineage>
</organism>
<proteinExistence type="predicted"/>
<dbReference type="STRING" id="1314781.A0A165F9Z2"/>
<evidence type="ECO:0000313" key="2">
    <source>
        <dbReference type="EMBL" id="KZV88655.1"/>
    </source>
</evidence>
<evidence type="ECO:0000259" key="1">
    <source>
        <dbReference type="Pfam" id="PF00724"/>
    </source>
</evidence>
<reference evidence="2 3" key="1">
    <citation type="journal article" date="2016" name="Mol. Biol. Evol.">
        <title>Comparative Genomics of Early-Diverging Mushroom-Forming Fungi Provides Insights into the Origins of Lignocellulose Decay Capabilities.</title>
        <authorList>
            <person name="Nagy L.G."/>
            <person name="Riley R."/>
            <person name="Tritt A."/>
            <person name="Adam C."/>
            <person name="Daum C."/>
            <person name="Floudas D."/>
            <person name="Sun H."/>
            <person name="Yadav J.S."/>
            <person name="Pangilinan J."/>
            <person name="Larsson K.H."/>
            <person name="Matsuura K."/>
            <person name="Barry K."/>
            <person name="Labutti K."/>
            <person name="Kuo R."/>
            <person name="Ohm R.A."/>
            <person name="Bhattacharya S.S."/>
            <person name="Shirouzu T."/>
            <person name="Yoshinaga Y."/>
            <person name="Martin F.M."/>
            <person name="Grigoriev I.V."/>
            <person name="Hibbett D.S."/>
        </authorList>
    </citation>
    <scope>NUCLEOTIDE SEQUENCE [LARGE SCALE GENOMIC DNA]</scope>
    <source>
        <strain evidence="2 3">HHB12029</strain>
    </source>
</reference>
<dbReference type="CDD" id="cd02933">
    <property type="entry name" value="OYE_like_FMN"/>
    <property type="match status" value="1"/>
</dbReference>
<dbReference type="PANTHER" id="PTHR22893">
    <property type="entry name" value="NADH OXIDOREDUCTASE-RELATED"/>
    <property type="match status" value="1"/>
</dbReference>
<dbReference type="InParanoid" id="A0A165F9Z2"/>
<dbReference type="InterPro" id="IPR045247">
    <property type="entry name" value="Oye-like"/>
</dbReference>
<dbReference type="PANTHER" id="PTHR22893:SF91">
    <property type="entry name" value="NADPH DEHYDROGENASE 2-RELATED"/>
    <property type="match status" value="1"/>
</dbReference>
<accession>A0A165F9Z2</accession>
<dbReference type="Pfam" id="PF00724">
    <property type="entry name" value="Oxidored_FMN"/>
    <property type="match status" value="1"/>
</dbReference>
<gene>
    <name evidence="2" type="ORF">EXIGLDRAFT_678760</name>
</gene>
<dbReference type="SUPFAM" id="SSF51395">
    <property type="entry name" value="FMN-linked oxidoreductases"/>
    <property type="match status" value="1"/>
</dbReference>
<keyword evidence="3" id="KW-1185">Reference proteome</keyword>
<dbReference type="OrthoDB" id="276546at2759"/>
<dbReference type="Proteomes" id="UP000077266">
    <property type="component" value="Unassembled WGS sequence"/>
</dbReference>
<dbReference type="InterPro" id="IPR013785">
    <property type="entry name" value="Aldolase_TIM"/>
</dbReference>
<dbReference type="EMBL" id="KV426095">
    <property type="protein sequence ID" value="KZV88655.1"/>
    <property type="molecule type" value="Genomic_DNA"/>
</dbReference>
<dbReference type="GO" id="GO:0010181">
    <property type="term" value="F:FMN binding"/>
    <property type="evidence" value="ECO:0007669"/>
    <property type="project" value="InterPro"/>
</dbReference>